<name>A0A501QJM9_9FLAO</name>
<keyword evidence="3" id="KW-1185">Reference proteome</keyword>
<dbReference type="AlphaFoldDB" id="A0A501QJM9"/>
<dbReference type="EMBL" id="VFJE01000049">
    <property type="protein sequence ID" value="TPD72287.1"/>
    <property type="molecule type" value="Genomic_DNA"/>
</dbReference>
<evidence type="ECO:0008006" key="4">
    <source>
        <dbReference type="Google" id="ProtNLM"/>
    </source>
</evidence>
<organism evidence="2 3">
    <name type="scientific">Flavobacterium microcysteis</name>
    <dbReference type="NCBI Taxonomy" id="2596891"/>
    <lineage>
        <taxon>Bacteria</taxon>
        <taxon>Pseudomonadati</taxon>
        <taxon>Bacteroidota</taxon>
        <taxon>Flavobacteriia</taxon>
        <taxon>Flavobacteriales</taxon>
        <taxon>Flavobacteriaceae</taxon>
        <taxon>Flavobacterium</taxon>
    </lineage>
</organism>
<protein>
    <recommendedName>
        <fullName evidence="4">Signal peptidase</fullName>
    </recommendedName>
</protein>
<reference evidence="2 3" key="1">
    <citation type="submission" date="2019-06" db="EMBL/GenBank/DDBJ databases">
        <title>Flavobacterium sp. MaA-Y11 from geoumgang.</title>
        <authorList>
            <person name="Jeong S."/>
        </authorList>
    </citation>
    <scope>NUCLEOTIDE SEQUENCE [LARGE SCALE GENOMIC DNA]</scope>
    <source>
        <strain evidence="2 3">MaA-Y11</strain>
    </source>
</reference>
<evidence type="ECO:0000256" key="1">
    <source>
        <dbReference type="SAM" id="SignalP"/>
    </source>
</evidence>
<gene>
    <name evidence="2" type="ORF">FJA49_02695</name>
</gene>
<dbReference type="RefSeq" id="WP_139998580.1">
    <property type="nucleotide sequence ID" value="NZ_VFJE01000049.1"/>
</dbReference>
<reference evidence="2 3" key="2">
    <citation type="submission" date="2019-06" db="EMBL/GenBank/DDBJ databases">
        <authorList>
            <person name="Seo Y."/>
        </authorList>
    </citation>
    <scope>NUCLEOTIDE SEQUENCE [LARGE SCALE GENOMIC DNA]</scope>
    <source>
        <strain evidence="2 3">MaA-Y11</strain>
    </source>
</reference>
<keyword evidence="1" id="KW-0732">Signal</keyword>
<evidence type="ECO:0000313" key="3">
    <source>
        <dbReference type="Proteomes" id="UP000319175"/>
    </source>
</evidence>
<accession>A0A501QJM9</accession>
<feature type="chain" id="PRO_5021290270" description="Signal peptidase" evidence="1">
    <location>
        <begin position="23"/>
        <end position="64"/>
    </location>
</feature>
<feature type="signal peptide" evidence="1">
    <location>
        <begin position="1"/>
        <end position="22"/>
    </location>
</feature>
<sequence>MKNFKTLLIILMLSVGIQNMNAQEDFDDDTQDVPSAPINDYIVPMLLVGVYLGYRLLKSRTKEA</sequence>
<dbReference type="OrthoDB" id="1375681at2"/>
<comment type="caution">
    <text evidence="2">The sequence shown here is derived from an EMBL/GenBank/DDBJ whole genome shotgun (WGS) entry which is preliminary data.</text>
</comment>
<evidence type="ECO:0000313" key="2">
    <source>
        <dbReference type="EMBL" id="TPD72287.1"/>
    </source>
</evidence>
<dbReference type="Proteomes" id="UP000319175">
    <property type="component" value="Unassembled WGS sequence"/>
</dbReference>
<proteinExistence type="predicted"/>